<dbReference type="Proteomes" id="UP000076420">
    <property type="component" value="Unassembled WGS sequence"/>
</dbReference>
<dbReference type="EC" id="3.1.3.1" evidence="1"/>
<feature type="region of interest" description="Disordered" evidence="3">
    <location>
        <begin position="1"/>
        <end position="27"/>
    </location>
</feature>
<evidence type="ECO:0000313" key="5">
    <source>
        <dbReference type="Proteomes" id="UP000076420"/>
    </source>
</evidence>
<dbReference type="PANTHER" id="PTHR11596">
    <property type="entry name" value="ALKALINE PHOSPHATASE"/>
    <property type="match status" value="1"/>
</dbReference>
<organism evidence="4 5">
    <name type="scientific">Biomphalaria glabrata</name>
    <name type="common">Bloodfluke planorb</name>
    <name type="synonym">Freshwater snail</name>
    <dbReference type="NCBI Taxonomy" id="6526"/>
    <lineage>
        <taxon>Eukaryota</taxon>
        <taxon>Metazoa</taxon>
        <taxon>Spiralia</taxon>
        <taxon>Lophotrochozoa</taxon>
        <taxon>Mollusca</taxon>
        <taxon>Gastropoda</taxon>
        <taxon>Heterobranchia</taxon>
        <taxon>Euthyneura</taxon>
        <taxon>Panpulmonata</taxon>
        <taxon>Hygrophila</taxon>
        <taxon>Lymnaeoidea</taxon>
        <taxon>Planorbidae</taxon>
        <taxon>Biomphalaria</taxon>
    </lineage>
</organism>
<dbReference type="InterPro" id="IPR017850">
    <property type="entry name" value="Alkaline_phosphatase_core_sf"/>
</dbReference>
<gene>
    <name evidence="4" type="primary">106065734</name>
</gene>
<dbReference type="Gene3D" id="3.40.720.10">
    <property type="entry name" value="Alkaline Phosphatase, subunit A"/>
    <property type="match status" value="1"/>
</dbReference>
<accession>A0A2C9M301</accession>
<dbReference type="VEuPathDB" id="VectorBase:BGLAX_052119"/>
<dbReference type="AlphaFoldDB" id="A0A2C9M301"/>
<dbReference type="Pfam" id="PF00245">
    <property type="entry name" value="Alk_phosphatase"/>
    <property type="match status" value="1"/>
</dbReference>
<dbReference type="VEuPathDB" id="VectorBase:BGLB037978"/>
<protein>
    <recommendedName>
        <fullName evidence="1">alkaline phosphatase</fullName>
        <ecNumber evidence="1">3.1.3.1</ecNumber>
    </recommendedName>
</protein>
<dbReference type="InterPro" id="IPR001952">
    <property type="entry name" value="Alkaline_phosphatase"/>
</dbReference>
<evidence type="ECO:0000256" key="2">
    <source>
        <dbReference type="ARBA" id="ARBA00022553"/>
    </source>
</evidence>
<dbReference type="PANTHER" id="PTHR11596:SF5">
    <property type="entry name" value="ALKALINE PHOSPHATASE"/>
    <property type="match status" value="1"/>
</dbReference>
<dbReference type="SUPFAM" id="SSF53649">
    <property type="entry name" value="Alkaline phosphatase-like"/>
    <property type="match status" value="1"/>
</dbReference>
<proteinExistence type="predicted"/>
<dbReference type="KEGG" id="bgt:106065734"/>
<name>A0A2C9M301_BIOGL</name>
<evidence type="ECO:0000256" key="3">
    <source>
        <dbReference type="SAM" id="MobiDB-lite"/>
    </source>
</evidence>
<dbReference type="EnsemblMetazoa" id="BGLB037978-RA">
    <property type="protein sequence ID" value="BGLB037978-PA"/>
    <property type="gene ID" value="BGLB037978"/>
</dbReference>
<evidence type="ECO:0000313" key="4">
    <source>
        <dbReference type="EnsemblMetazoa" id="BGLB037978-PA"/>
    </source>
</evidence>
<sequence>PHSRDHMVGDPASSSSSIFSGLPERNGQMGWIKQENNTCLQRDQSKKVANLFKTMSSAGKYTALIATAPLTSPGVAGTYASSPDMKLESDIHVKEAACTGFSDIARQLIMEHRQLN</sequence>
<evidence type="ECO:0000256" key="1">
    <source>
        <dbReference type="ARBA" id="ARBA00012647"/>
    </source>
</evidence>
<keyword evidence="2" id="KW-0597">Phosphoprotein</keyword>
<dbReference type="GO" id="GO:0004035">
    <property type="term" value="F:alkaline phosphatase activity"/>
    <property type="evidence" value="ECO:0007669"/>
    <property type="project" value="UniProtKB-EC"/>
</dbReference>
<reference evidence="4" key="1">
    <citation type="submission" date="2020-05" db="UniProtKB">
        <authorList>
            <consortium name="EnsemblMetazoa"/>
        </authorList>
    </citation>
    <scope>IDENTIFICATION</scope>
    <source>
        <strain evidence="4">BB02</strain>
    </source>
</reference>